<dbReference type="PANTHER" id="PTHR24148:SF64">
    <property type="entry name" value="HETEROKARYON INCOMPATIBILITY DOMAIN-CONTAINING PROTEIN"/>
    <property type="match status" value="1"/>
</dbReference>
<gene>
    <name evidence="2" type="ORF">QQX98_011579</name>
</gene>
<evidence type="ECO:0000259" key="1">
    <source>
        <dbReference type="Pfam" id="PF06985"/>
    </source>
</evidence>
<protein>
    <recommendedName>
        <fullName evidence="1">Heterokaryon incompatibility domain-containing protein</fullName>
    </recommendedName>
</protein>
<dbReference type="Pfam" id="PF26639">
    <property type="entry name" value="Het-6_barrel"/>
    <property type="match status" value="1"/>
</dbReference>
<organism evidence="2 3">
    <name type="scientific">Neonectria punicea</name>
    <dbReference type="NCBI Taxonomy" id="979145"/>
    <lineage>
        <taxon>Eukaryota</taxon>
        <taxon>Fungi</taxon>
        <taxon>Dikarya</taxon>
        <taxon>Ascomycota</taxon>
        <taxon>Pezizomycotina</taxon>
        <taxon>Sordariomycetes</taxon>
        <taxon>Hypocreomycetidae</taxon>
        <taxon>Hypocreales</taxon>
        <taxon>Nectriaceae</taxon>
        <taxon>Neonectria</taxon>
    </lineage>
</organism>
<name>A0ABR1GL90_9HYPO</name>
<dbReference type="PANTHER" id="PTHR24148">
    <property type="entry name" value="ANKYRIN REPEAT DOMAIN-CONTAINING PROTEIN 39 HOMOLOG-RELATED"/>
    <property type="match status" value="1"/>
</dbReference>
<evidence type="ECO:0000313" key="3">
    <source>
        <dbReference type="Proteomes" id="UP001498476"/>
    </source>
</evidence>
<dbReference type="InterPro" id="IPR010730">
    <property type="entry name" value="HET"/>
</dbReference>
<keyword evidence="3" id="KW-1185">Reference proteome</keyword>
<dbReference type="EMBL" id="JAZAVJ010000289">
    <property type="protein sequence ID" value="KAK7402671.1"/>
    <property type="molecule type" value="Genomic_DNA"/>
</dbReference>
<dbReference type="InterPro" id="IPR052895">
    <property type="entry name" value="HetReg/Transcr_Mod"/>
</dbReference>
<sequence>MFASAWNSFLENTTLPQVHRPLETDDAFRLIQVVPDTTGSSQTSFRVVLQNFTLRDAPQFHVLSYSRGPSLCQGIVGEWAKDVDCQHFGVRDAKTDARTEPDELPEESWSDVLACHFASVLSTASPGASPDIDLVSINVNEGHIKVHQSVVEFLQMAYQQQRYRPRDLMHMNPDSKTDSKQSETYLWVDCICINTEDSRERARQIAQLGSIYRAGDKTIVWLSGNGPPDLVDWGLREFIPKHLDGDDETFDAIWKLPSKEAETGCPTTQYPAADEVIQRWREDLLHFCTFLARHEILHRHPWIQEILLSRNVELACGRLSWDWMALERFIIASAPAARKCLGTLVSKGKRLKTTWRRMQRIVAEMESYGLIRKLCVAGSPEARREEMTKWFGPLLNRQEETRCKVHKIMRTLRGRKFDDKRDAIYGWMALKELALPGNKIYGSISYSTPAQQVYTQFTKSLLVGMPVLDILNDVGERKCGTVLANLPSWVPDYSQPTFPLPLHQRVRDSSNVDFDATLTRTRTSKSSRAAEFDGNCLVVAGKQLDVIARRGPDFPTYMASFNVAPIEWLLQMGVAVGETYGPTGQPAHEALSRTIVADSFVLDGPLTYAEAFRGLWAILLQRRMSRLSKTGNERLLGVMGKLGPLTAEKHWIPTTREAVDQVCDTINNNPPGALFQAAKDLLNTVAKTLPARAAYISRKKYLGMGYRDLQAGDEVWLLEGGRTPFVLRRGPDGHRLVGETYVHGFMNGEGWTPEDRAALQRVRIA</sequence>
<evidence type="ECO:0000313" key="2">
    <source>
        <dbReference type="EMBL" id="KAK7402671.1"/>
    </source>
</evidence>
<proteinExistence type="predicted"/>
<reference evidence="2 3" key="1">
    <citation type="journal article" date="2025" name="Microbiol. Resour. Announc.">
        <title>Draft genome sequences for Neonectria magnoliae and Neonectria punicea, canker pathogens of Liriodendron tulipifera and Acer saccharum in West Virginia.</title>
        <authorList>
            <person name="Petronek H.M."/>
            <person name="Kasson M.T."/>
            <person name="Metheny A.M."/>
            <person name="Stauder C.M."/>
            <person name="Lovett B."/>
            <person name="Lynch S.C."/>
            <person name="Garnas J.R."/>
            <person name="Kasson L.R."/>
            <person name="Stajich J.E."/>
        </authorList>
    </citation>
    <scope>NUCLEOTIDE SEQUENCE [LARGE SCALE GENOMIC DNA]</scope>
    <source>
        <strain evidence="2 3">NRRL 64653</strain>
    </source>
</reference>
<dbReference type="Proteomes" id="UP001498476">
    <property type="component" value="Unassembled WGS sequence"/>
</dbReference>
<feature type="domain" description="Heterokaryon incompatibility" evidence="1">
    <location>
        <begin position="180"/>
        <end position="227"/>
    </location>
</feature>
<dbReference type="Pfam" id="PF06985">
    <property type="entry name" value="HET"/>
    <property type="match status" value="1"/>
</dbReference>
<accession>A0ABR1GL90</accession>
<comment type="caution">
    <text evidence="2">The sequence shown here is derived from an EMBL/GenBank/DDBJ whole genome shotgun (WGS) entry which is preliminary data.</text>
</comment>